<name>A0A9P6R4C7_9FUNG</name>
<accession>A0A9P6R4C7</accession>
<dbReference type="Proteomes" id="UP000738325">
    <property type="component" value="Unassembled WGS sequence"/>
</dbReference>
<dbReference type="EMBL" id="JAAAIP010000831">
    <property type="protein sequence ID" value="KAG0312235.1"/>
    <property type="molecule type" value="Genomic_DNA"/>
</dbReference>
<dbReference type="InterPro" id="IPR029060">
    <property type="entry name" value="PIN-like_dom_sf"/>
</dbReference>
<dbReference type="PANTHER" id="PTHR11081">
    <property type="entry name" value="FLAP ENDONUCLEASE FAMILY MEMBER"/>
    <property type="match status" value="1"/>
</dbReference>
<dbReference type="PRINTS" id="PR00853">
    <property type="entry name" value="XPGRADSUPER"/>
</dbReference>
<dbReference type="Gene3D" id="3.40.50.1010">
    <property type="entry name" value="5'-nuclease"/>
    <property type="match status" value="1"/>
</dbReference>
<evidence type="ECO:0000313" key="1">
    <source>
        <dbReference type="EMBL" id="KAG0312235.1"/>
    </source>
</evidence>
<dbReference type="SUPFAM" id="SSF88723">
    <property type="entry name" value="PIN domain-like"/>
    <property type="match status" value="1"/>
</dbReference>
<dbReference type="InterPro" id="IPR006084">
    <property type="entry name" value="XPG/Rad2"/>
</dbReference>
<dbReference type="InterPro" id="IPR036279">
    <property type="entry name" value="5-3_exonuclease_C_sf"/>
</dbReference>
<gene>
    <name evidence="1" type="ORF">BGZ99_009645</name>
</gene>
<comment type="caution">
    <text evidence="1">The sequence shown here is derived from an EMBL/GenBank/DDBJ whole genome shotgun (WGS) entry which is preliminary data.</text>
</comment>
<organism evidence="1 2">
    <name type="scientific">Dissophora globulifera</name>
    <dbReference type="NCBI Taxonomy" id="979702"/>
    <lineage>
        <taxon>Eukaryota</taxon>
        <taxon>Fungi</taxon>
        <taxon>Fungi incertae sedis</taxon>
        <taxon>Mucoromycota</taxon>
        <taxon>Mortierellomycotina</taxon>
        <taxon>Mortierellomycetes</taxon>
        <taxon>Mortierellales</taxon>
        <taxon>Mortierellaceae</taxon>
        <taxon>Dissophora</taxon>
    </lineage>
</organism>
<reference evidence="1" key="1">
    <citation type="journal article" date="2020" name="Fungal Divers.">
        <title>Resolving the Mortierellaceae phylogeny through synthesis of multi-gene phylogenetics and phylogenomics.</title>
        <authorList>
            <person name="Vandepol N."/>
            <person name="Liber J."/>
            <person name="Desiro A."/>
            <person name="Na H."/>
            <person name="Kennedy M."/>
            <person name="Barry K."/>
            <person name="Grigoriev I.V."/>
            <person name="Miller A.N."/>
            <person name="O'Donnell K."/>
            <person name="Stajich J.E."/>
            <person name="Bonito G."/>
        </authorList>
    </citation>
    <scope>NUCLEOTIDE SEQUENCE</scope>
    <source>
        <strain evidence="1">REB-010B</strain>
    </source>
</reference>
<dbReference type="GO" id="GO:0006281">
    <property type="term" value="P:DNA repair"/>
    <property type="evidence" value="ECO:0007669"/>
    <property type="project" value="UniProtKB-ARBA"/>
</dbReference>
<dbReference type="Gene3D" id="1.10.150.20">
    <property type="entry name" value="5' to 3' exonuclease, C-terminal subdomain"/>
    <property type="match status" value="1"/>
</dbReference>
<dbReference type="SUPFAM" id="SSF47807">
    <property type="entry name" value="5' to 3' exonuclease, C-terminal subdomain"/>
    <property type="match status" value="1"/>
</dbReference>
<evidence type="ECO:0000313" key="2">
    <source>
        <dbReference type="Proteomes" id="UP000738325"/>
    </source>
</evidence>
<sequence length="323" mass="36718">MGLYRPIPASKIRVDVGGSLFTTIRYTCSNTHSKTNNAYRRLEHQLIKLSKKDQLVLYVDGHPAAEKAITQRQREQNRHKARDRARKALATLKDHLQNNKRIRKHHITTASKELRSAINWTVDDRLRDILCATETDVKIVVDCKEEDVVVTSDSDLLIYKSVPAVWRPRGGAKSRWYSLYDKAAVLDALDVASTRLVALAILSGNDYTGNIPSLGIETNRKLIKKLGDRDKESIIKNALKVFVSMKQDRVETTTPLEARSDSTLTYDDLRSSMNHFMTQHKQTPTRHELGRAKSKSSNMFATVDKPSSVNVSTYRPRYSVKVR</sequence>
<proteinExistence type="predicted"/>
<dbReference type="AlphaFoldDB" id="A0A9P6R4C7"/>
<dbReference type="OrthoDB" id="2403973at2759"/>
<keyword evidence="2" id="KW-1185">Reference proteome</keyword>
<protein>
    <submittedName>
        <fullName evidence="1">Uncharacterized protein</fullName>
    </submittedName>
</protein>